<dbReference type="GO" id="GO:0005858">
    <property type="term" value="C:axonemal dynein complex"/>
    <property type="evidence" value="ECO:0007669"/>
    <property type="project" value="InterPro"/>
</dbReference>
<dbReference type="Proteomes" id="UP000887567">
    <property type="component" value="Unplaced"/>
</dbReference>
<feature type="region of interest" description="Disordered" evidence="3">
    <location>
        <begin position="35"/>
        <end position="76"/>
    </location>
</feature>
<evidence type="ECO:0000313" key="5">
    <source>
        <dbReference type="EnsemblMetazoa" id="XP_020910733.1"/>
    </source>
</evidence>
<dbReference type="PANTHER" id="PTHR21625:SF1">
    <property type="entry name" value="DYNEIN REGULATORY COMPLEX PROTEIN 1"/>
    <property type="match status" value="1"/>
</dbReference>
<dbReference type="GO" id="GO:0003352">
    <property type="term" value="P:regulation of cilium movement"/>
    <property type="evidence" value="ECO:0007669"/>
    <property type="project" value="TreeGrafter"/>
</dbReference>
<dbReference type="PANTHER" id="PTHR21625">
    <property type="entry name" value="NYD-SP28 PROTEIN"/>
    <property type="match status" value="1"/>
</dbReference>
<dbReference type="KEGG" id="epa:110248539"/>
<protein>
    <recommendedName>
        <fullName evidence="4">Dynein regulatory complex protein 1/2 N-terminal domain-containing protein</fullName>
    </recommendedName>
</protein>
<dbReference type="OrthoDB" id="10260459at2759"/>
<reference evidence="5" key="1">
    <citation type="submission" date="2022-11" db="UniProtKB">
        <authorList>
            <consortium name="EnsemblMetazoa"/>
        </authorList>
    </citation>
    <scope>IDENTIFICATION</scope>
</reference>
<evidence type="ECO:0000256" key="1">
    <source>
        <dbReference type="ARBA" id="ARBA00023054"/>
    </source>
</evidence>
<keyword evidence="1 2" id="KW-0175">Coiled coil</keyword>
<dbReference type="InterPro" id="IPR039505">
    <property type="entry name" value="DRC1/2_N"/>
</dbReference>
<evidence type="ECO:0000256" key="3">
    <source>
        <dbReference type="SAM" id="MobiDB-lite"/>
    </source>
</evidence>
<feature type="region of interest" description="Disordered" evidence="3">
    <location>
        <begin position="558"/>
        <end position="613"/>
    </location>
</feature>
<feature type="region of interest" description="Disordered" evidence="3">
    <location>
        <begin position="93"/>
        <end position="118"/>
    </location>
</feature>
<feature type="coiled-coil region" evidence="2">
    <location>
        <begin position="179"/>
        <end position="213"/>
    </location>
</feature>
<organism evidence="5 6">
    <name type="scientific">Exaiptasia diaphana</name>
    <name type="common">Tropical sea anemone</name>
    <name type="synonym">Aiptasia pulchella</name>
    <dbReference type="NCBI Taxonomy" id="2652724"/>
    <lineage>
        <taxon>Eukaryota</taxon>
        <taxon>Metazoa</taxon>
        <taxon>Cnidaria</taxon>
        <taxon>Anthozoa</taxon>
        <taxon>Hexacorallia</taxon>
        <taxon>Actiniaria</taxon>
        <taxon>Aiptasiidae</taxon>
        <taxon>Exaiptasia</taxon>
    </lineage>
</organism>
<feature type="domain" description="Dynein regulatory complex protein 1/2 N-terminal" evidence="4">
    <location>
        <begin position="88"/>
        <end position="189"/>
    </location>
</feature>
<evidence type="ECO:0000313" key="6">
    <source>
        <dbReference type="Proteomes" id="UP000887567"/>
    </source>
</evidence>
<dbReference type="AlphaFoldDB" id="A0A913XV10"/>
<feature type="compositionally biased region" description="Basic and acidic residues" evidence="3">
    <location>
        <begin position="568"/>
        <end position="592"/>
    </location>
</feature>
<dbReference type="RefSeq" id="XP_020910733.1">
    <property type="nucleotide sequence ID" value="XM_021055074.2"/>
</dbReference>
<accession>A0A913XV10</accession>
<feature type="coiled-coil region" evidence="2">
    <location>
        <begin position="248"/>
        <end position="382"/>
    </location>
</feature>
<dbReference type="EnsemblMetazoa" id="XM_021055074.2">
    <property type="protein sequence ID" value="XP_020910733.1"/>
    <property type="gene ID" value="LOC110248539"/>
</dbReference>
<feature type="region of interest" description="Disordered" evidence="3">
    <location>
        <begin position="631"/>
        <end position="654"/>
    </location>
</feature>
<evidence type="ECO:0000259" key="4">
    <source>
        <dbReference type="Pfam" id="PF14772"/>
    </source>
</evidence>
<evidence type="ECO:0000256" key="2">
    <source>
        <dbReference type="SAM" id="Coils"/>
    </source>
</evidence>
<dbReference type="GO" id="GO:0070286">
    <property type="term" value="P:axonemal dynein complex assembly"/>
    <property type="evidence" value="ECO:0007669"/>
    <property type="project" value="InterPro"/>
</dbReference>
<dbReference type="Pfam" id="PF14772">
    <property type="entry name" value="NYD-SP28"/>
    <property type="match status" value="1"/>
</dbReference>
<dbReference type="OMA" id="LDFMMAR"/>
<dbReference type="GO" id="GO:0060285">
    <property type="term" value="P:cilium-dependent cell motility"/>
    <property type="evidence" value="ECO:0007669"/>
    <property type="project" value="TreeGrafter"/>
</dbReference>
<dbReference type="InterPro" id="IPR039750">
    <property type="entry name" value="DRC1/DRC2"/>
</dbReference>
<sequence>MSSHDEEEEDGPSVDSLIAEERIAARRLRIQRRLEAARRQASGEDTSQKKPVDSEKDALKSRKQMEESRQRLLKLKTDGTELVTNVSVAADAREAMRRLEEEESRRQRNEKLEAEAKSATEKFEEITKKWEYSLSKEIPQDLHSMLVEQKTSCDAMIDEKDKLIHDFQQELKGRDDQYVKDLKRAAEDIDLIIEREEEQIKQLTKAYREEVTQIEKAFATERAELLANNKKKWETAMQQRNDKENEYMDARRKRVEDYENQLQTLRVQDAEEYNMVKIKLETDVQILEQQLQQMKATYQLNQEKLEYNFQVLKKRDEENTITKSQQKRKITRLQDVLNNLKQKLSKQEKQYREENQALTDDYKRITEQFRELQKKYRHFQATDQKKFEDIWVMNEEQVRDLVKKVCDADRIICEQQLGLPWEPHDLEVFDKLPGLNKGLVEQEREQQPSATQVAHDIMTGVITDEDTVRQDQSVVSGSIKDSESRSQPKLPARVIKSILELVCDESGFLVESKLNKLLAPLDKDEQSLMKLDAIFAALGIDTEDDIYVLAQYFVKNDPENPEEADQPVNDKEKDDVKIADEDKPEKQDKQEVEGEDVMSEKSSVSTRKQETAKLIHPNDVVAALRTFVEDNRQTQKDTKRHTVKVEAGSTKQIG</sequence>
<proteinExistence type="predicted"/>
<keyword evidence="6" id="KW-1185">Reference proteome</keyword>
<dbReference type="GeneID" id="110248539"/>
<name>A0A913XV10_EXADI</name>